<dbReference type="HOGENOM" id="CLU_569249_0_0_1"/>
<name>K3WAE4_GLOUD</name>
<proteinExistence type="predicted"/>
<keyword evidence="1" id="KW-0732">Signal</keyword>
<reference evidence="3" key="1">
    <citation type="journal article" date="2010" name="Genome Biol.">
        <title>Genome sequence of the necrotrophic plant pathogen Pythium ultimum reveals original pathogenicity mechanisms and effector repertoire.</title>
        <authorList>
            <person name="Levesque C.A."/>
            <person name="Brouwer H."/>
            <person name="Cano L."/>
            <person name="Hamilton J.P."/>
            <person name="Holt C."/>
            <person name="Huitema E."/>
            <person name="Raffaele S."/>
            <person name="Robideau G.P."/>
            <person name="Thines M."/>
            <person name="Win J."/>
            <person name="Zerillo M.M."/>
            <person name="Beakes G.W."/>
            <person name="Boore J.L."/>
            <person name="Busam D."/>
            <person name="Dumas B."/>
            <person name="Ferriera S."/>
            <person name="Fuerstenberg S.I."/>
            <person name="Gachon C.M."/>
            <person name="Gaulin E."/>
            <person name="Govers F."/>
            <person name="Grenville-Briggs L."/>
            <person name="Horner N."/>
            <person name="Hostetler J."/>
            <person name="Jiang R.H."/>
            <person name="Johnson J."/>
            <person name="Krajaejun T."/>
            <person name="Lin H."/>
            <person name="Meijer H.J."/>
            <person name="Moore B."/>
            <person name="Morris P."/>
            <person name="Phuntmart V."/>
            <person name="Puiu D."/>
            <person name="Shetty J."/>
            <person name="Stajich J.E."/>
            <person name="Tripathy S."/>
            <person name="Wawra S."/>
            <person name="van West P."/>
            <person name="Whitty B.R."/>
            <person name="Coutinho P.M."/>
            <person name="Henrissat B."/>
            <person name="Martin F."/>
            <person name="Thomas P.D."/>
            <person name="Tyler B.M."/>
            <person name="De Vries R.P."/>
            <person name="Kamoun S."/>
            <person name="Yandell M."/>
            <person name="Tisserat N."/>
            <person name="Buell C.R."/>
        </authorList>
    </citation>
    <scope>NUCLEOTIDE SEQUENCE</scope>
    <source>
        <strain evidence="3">DAOM:BR144</strain>
    </source>
</reference>
<dbReference type="Proteomes" id="UP000019132">
    <property type="component" value="Unassembled WGS sequence"/>
</dbReference>
<sequence length="480" mass="50750">MGNVAGQMVLSLGLVMVGSVVAALSFGGASVAAAGLISAGISGAVTTITNEAHGKPTSWKDWGVSTAIGAATGLVGGAIGAGAGGFAKGLAEGTKWSVGLAVKGSCIMAGSMASSVACNTIANVCHSRNPFEGSLGALAAGAAGGGFACVGSAAAHLLKHNATSWLAHPFTRHSVGVVVDTAASTTSGFIGAKIAGQDSLQAALVGAATGVAAGAITTAVRGATKRGVRSLQRQERERRVVVTGIEQDGVLFDYEQGPRNSLKGHRDVDHVDRHHSQLKGRFLEPGSQVNESSRFYDLKTADKVRRLARESAVKVINDRGLPEQVVRQRDALMGKIRSLERARTTADLAKVKRAETAVANARQLFERTVATNMRQVDVNVRVPEGCGYGYRNDSSLTRQFNVCDATSHFKAVGQPDGSVVWREISSYPNYQPRSAMDRVMMQRLYAGDRRNRDQVTRNVLVQRHAHRHHEREEEELSVYA</sequence>
<accession>K3WAE4</accession>
<feature type="signal peptide" evidence="1">
    <location>
        <begin position="1"/>
        <end position="22"/>
    </location>
</feature>
<organism evidence="2 3">
    <name type="scientific">Globisporangium ultimum (strain ATCC 200006 / CBS 805.95 / DAOM BR144)</name>
    <name type="common">Pythium ultimum</name>
    <dbReference type="NCBI Taxonomy" id="431595"/>
    <lineage>
        <taxon>Eukaryota</taxon>
        <taxon>Sar</taxon>
        <taxon>Stramenopiles</taxon>
        <taxon>Oomycota</taxon>
        <taxon>Peronosporomycetes</taxon>
        <taxon>Pythiales</taxon>
        <taxon>Pythiaceae</taxon>
        <taxon>Globisporangium</taxon>
    </lineage>
</organism>
<feature type="chain" id="PRO_5003871745" evidence="1">
    <location>
        <begin position="23"/>
        <end position="480"/>
    </location>
</feature>
<dbReference type="EMBL" id="GL376634">
    <property type="status" value="NOT_ANNOTATED_CDS"/>
    <property type="molecule type" value="Genomic_DNA"/>
</dbReference>
<evidence type="ECO:0000313" key="2">
    <source>
        <dbReference type="EnsemblProtists" id="PYU1_T001935"/>
    </source>
</evidence>
<reference evidence="3" key="2">
    <citation type="submission" date="2010-04" db="EMBL/GenBank/DDBJ databases">
        <authorList>
            <person name="Buell R."/>
            <person name="Hamilton J."/>
            <person name="Hostetler J."/>
        </authorList>
    </citation>
    <scope>NUCLEOTIDE SEQUENCE [LARGE SCALE GENOMIC DNA]</scope>
    <source>
        <strain evidence="3">DAOM:BR144</strain>
    </source>
</reference>
<dbReference type="OMA" id="DHVDRHH"/>
<dbReference type="EnsemblProtists" id="PYU1_T001935">
    <property type="protein sequence ID" value="PYU1_T001935"/>
    <property type="gene ID" value="PYU1_G001933"/>
</dbReference>
<evidence type="ECO:0000256" key="1">
    <source>
        <dbReference type="SAM" id="SignalP"/>
    </source>
</evidence>
<reference evidence="2" key="3">
    <citation type="submission" date="2015-02" db="UniProtKB">
        <authorList>
            <consortium name="EnsemblProtists"/>
        </authorList>
    </citation>
    <scope>IDENTIFICATION</scope>
    <source>
        <strain evidence="2">DAOM BR144</strain>
    </source>
</reference>
<dbReference type="InParanoid" id="K3WAE4"/>
<evidence type="ECO:0000313" key="3">
    <source>
        <dbReference type="Proteomes" id="UP000019132"/>
    </source>
</evidence>
<keyword evidence="3" id="KW-1185">Reference proteome</keyword>
<dbReference type="AlphaFoldDB" id="K3WAE4"/>
<dbReference type="VEuPathDB" id="FungiDB:PYU1_G001933"/>
<protein>
    <submittedName>
        <fullName evidence="2">Uncharacterized protein</fullName>
    </submittedName>
</protein>